<dbReference type="Gene3D" id="1.20.1560.10">
    <property type="entry name" value="ABC transporter type 1, transmembrane domain"/>
    <property type="match status" value="2"/>
</dbReference>
<keyword evidence="4" id="KW-0813">Transport</keyword>
<dbReference type="Gene3D" id="3.40.50.300">
    <property type="entry name" value="P-loop containing nucleotide triphosphate hydrolases"/>
    <property type="match status" value="2"/>
</dbReference>
<keyword evidence="6" id="KW-0677">Repeat</keyword>
<dbReference type="GO" id="GO:0012505">
    <property type="term" value="C:endomembrane system"/>
    <property type="evidence" value="ECO:0007669"/>
    <property type="project" value="UniProtKB-SubCell"/>
</dbReference>
<keyword evidence="17" id="KW-1185">Reference proteome</keyword>
<comment type="caution">
    <text evidence="16">The sequence shown here is derived from an EMBL/GenBank/DDBJ whole genome shotgun (WGS) entry which is preliminary data.</text>
</comment>
<dbReference type="InterPro" id="IPR039421">
    <property type="entry name" value="Type_1_exporter"/>
</dbReference>
<evidence type="ECO:0000256" key="10">
    <source>
        <dbReference type="ARBA" id="ARBA00023136"/>
    </source>
</evidence>
<accession>A0A8H8QXU2</accession>
<name>A0A8H8QXU2_9HELO</name>
<dbReference type="RefSeq" id="XP_031003531.1">
    <property type="nucleotide sequence ID" value="XM_031150567.1"/>
</dbReference>
<dbReference type="CDD" id="cd18577">
    <property type="entry name" value="ABC_6TM_Pgp_ABCB1_D1_like"/>
    <property type="match status" value="1"/>
</dbReference>
<dbReference type="GeneID" id="41985821"/>
<dbReference type="EMBL" id="QGMH01000119">
    <property type="protein sequence ID" value="TVY24743.1"/>
    <property type="molecule type" value="Genomic_DNA"/>
</dbReference>
<feature type="domain" description="ABC transmembrane type-1" evidence="15">
    <location>
        <begin position="129"/>
        <end position="425"/>
    </location>
</feature>
<dbReference type="CDD" id="cd18578">
    <property type="entry name" value="ABC_6TM_Pgp_ABCB1_D2_like"/>
    <property type="match status" value="1"/>
</dbReference>
<dbReference type="FunFam" id="3.40.50.300:FF:001530">
    <property type="entry name" value="ABC multidrug transporter (Eurofung)"/>
    <property type="match status" value="1"/>
</dbReference>
<evidence type="ECO:0000256" key="2">
    <source>
        <dbReference type="ARBA" id="ARBA00004308"/>
    </source>
</evidence>
<evidence type="ECO:0000313" key="17">
    <source>
        <dbReference type="Proteomes" id="UP000431533"/>
    </source>
</evidence>
<dbReference type="GO" id="GO:0016887">
    <property type="term" value="F:ATP hydrolysis activity"/>
    <property type="evidence" value="ECO:0007669"/>
    <property type="project" value="InterPro"/>
</dbReference>
<sequence length="1358" mass="150652">MDQFVFDNSVTTDRPLSRDSGNPWSTSATLPVSPEEEPYHAVPENRAIKGSQAEETSPTPWDTSATLPVSPAEPEDGVHPEHEATTPKSKPAPKTTKKKVFSTAEHKTAFLHFVRIFSYSTFNDKLLLFAACIASICTGITMPLMNIVFGQLVAAFGSLYNPYTWTIHTKANFTHTINQNVLYMVYLFAGRLVLDYVAFLGFRMVSLRISAAMRLAYMKALFAQPLSTLDVLPPGQTASIITITANVLQIGISEKLSTFIQSTTLVIAALVIAFLYSAMLTLVTCSGLVFIAAFYFGTVTYLVKGMKQVEHADRMSSAIASEAFGSIRMLAACGAEPIMSNRFAGWAKESRRRGLRLSPLVALQGSPVFFAIHATFALAFWYAIKMYLDFKMKGGVREIIIVLMSIMMITLTIGSIATPLSAAAQAAGSASIFFTVIDAPKPRTEGVSDPDVHSQDDIVLENVNFAYPIRPDVKVLSDLSLRFPAGKLTAIVGASGSGKSTIVGLIERWYELDGNTTDNLLTLLFRTGTIKTCGTNLHDIDLKWWRRQIGLVQQEPFLFNDTIFKNVEYGLIGTEWENESEERKKELVEQACQEAFADEFITRLPEGYETLVGDSGIKLSGGQRQRLAIARSIIKHPKILILDEATSAIDVRGEKIVQAALDKVSQGRTTITIAHRLSTIMKADNIVVLKKGKVVQQGTHDELLADREGAYWALANAQHLSLGDEDENSADWIDFERPSMDTTTIEKFSVDIPIVSTVSEEPEFKKKGFLGSFGLLFWEQRQHWPWYILMLLGSVGAGAAFPLQAFIFAKLISIFSYWGVYLQEQTNWWCLMFTMLAIGVGVSHFMLGWASNTIAFNITTTYRQEYFRNILMKPISYYDDEKNSVGALTARIATDPTQLQQLLGINMAFVFISVLNVVGCISMSFYFGWKLTLLTVVSSVPIILAAGFFRIRYETQFEKMNWTVFSESAKFATESIGAIRTVTSLTLESEICERYESLLNEHISKAFHKARFSTLVFAMSDSVSLLCMAFVMWYGGGLLASYQYWSFNYLVVYLAVIQGSISAGQWLSFGPNIAQAAAAANRIRGMRPRGDAERELSSIDFSAQDEDEKGARGVKIELKNIWFQYPTRDVPVLTGVSMTIEKGQFAAIVGPSGCGKTSVISLLERFYRPQSGKILFRGMDINELSLSDYRKSLSLVAQEPSLFDGTLRENILLGMDQNTTEDETLYQACRNAEIHEFISSLPDGYDTEVGTKGVALSGGQKQRIAIARALIRNPRVLLLDEATSNLDSETEKSVQAVFEKTGKGRTMVVVAHRLATIQNADVIFVIGDGKVVEQGNHNMLLRKRGLYYQMCQSQALDR</sequence>
<proteinExistence type="inferred from homology"/>
<feature type="compositionally biased region" description="Polar residues" evidence="12">
    <location>
        <begin position="53"/>
        <end position="67"/>
    </location>
</feature>
<feature type="transmembrane region" description="Helical" evidence="13">
    <location>
        <begin position="396"/>
        <end position="416"/>
    </location>
</feature>
<keyword evidence="7" id="KW-0547">Nucleotide-binding</keyword>
<feature type="transmembrane region" description="Helical" evidence="13">
    <location>
        <begin position="787"/>
        <end position="820"/>
    </location>
</feature>
<dbReference type="GO" id="GO:0090374">
    <property type="term" value="P:oligopeptide export from mitochondrion"/>
    <property type="evidence" value="ECO:0007669"/>
    <property type="project" value="TreeGrafter"/>
</dbReference>
<dbReference type="SUPFAM" id="SSF52540">
    <property type="entry name" value="P-loop containing nucleoside triphosphate hydrolases"/>
    <property type="match status" value="2"/>
</dbReference>
<evidence type="ECO:0000256" key="11">
    <source>
        <dbReference type="ARBA" id="ARBA00023180"/>
    </source>
</evidence>
<dbReference type="PROSITE" id="PS00211">
    <property type="entry name" value="ABC_TRANSPORTER_1"/>
    <property type="match status" value="2"/>
</dbReference>
<keyword evidence="9 13" id="KW-1133">Transmembrane helix</keyword>
<comment type="similarity">
    <text evidence="3">Belongs to the ABC transporter superfamily. ABCB family. Multidrug resistance exporter (TC 3.A.1.201) subfamily.</text>
</comment>
<dbReference type="FunFam" id="3.40.50.300:FF:000913">
    <property type="entry name" value="ABC multidrug transporter SitT"/>
    <property type="match status" value="1"/>
</dbReference>
<gene>
    <name evidence="16" type="primary">BEA3_1</name>
    <name evidence="16" type="ORF">LHYA1_G005623</name>
</gene>
<protein>
    <submittedName>
        <fullName evidence="16">ABC transporter</fullName>
    </submittedName>
</protein>
<feature type="compositionally biased region" description="Basic and acidic residues" evidence="12">
    <location>
        <begin position="76"/>
        <end position="85"/>
    </location>
</feature>
<dbReference type="GO" id="GO:0015421">
    <property type="term" value="F:ABC-type oligopeptide transporter activity"/>
    <property type="evidence" value="ECO:0007669"/>
    <property type="project" value="TreeGrafter"/>
</dbReference>
<dbReference type="Proteomes" id="UP000431533">
    <property type="component" value="Unassembled WGS sequence"/>
</dbReference>
<feature type="domain" description="ABC transmembrane type-1" evidence="15">
    <location>
        <begin position="788"/>
        <end position="1075"/>
    </location>
</feature>
<feature type="transmembrane region" description="Helical" evidence="13">
    <location>
        <begin position="183"/>
        <end position="205"/>
    </location>
</feature>
<dbReference type="PANTHER" id="PTHR43394">
    <property type="entry name" value="ATP-DEPENDENT PERMEASE MDL1, MITOCHONDRIAL"/>
    <property type="match status" value="1"/>
</dbReference>
<evidence type="ECO:0000256" key="8">
    <source>
        <dbReference type="ARBA" id="ARBA00022840"/>
    </source>
</evidence>
<feature type="transmembrane region" description="Helical" evidence="13">
    <location>
        <begin position="933"/>
        <end position="951"/>
    </location>
</feature>
<dbReference type="PROSITE" id="PS50929">
    <property type="entry name" value="ABC_TM1F"/>
    <property type="match status" value="2"/>
</dbReference>
<evidence type="ECO:0000256" key="9">
    <source>
        <dbReference type="ARBA" id="ARBA00022989"/>
    </source>
</evidence>
<evidence type="ECO:0000256" key="3">
    <source>
        <dbReference type="ARBA" id="ARBA00007577"/>
    </source>
</evidence>
<feature type="domain" description="ABC transporter" evidence="14">
    <location>
        <begin position="1116"/>
        <end position="1353"/>
    </location>
</feature>
<evidence type="ECO:0000256" key="6">
    <source>
        <dbReference type="ARBA" id="ARBA00022737"/>
    </source>
</evidence>
<evidence type="ECO:0000256" key="5">
    <source>
        <dbReference type="ARBA" id="ARBA00022692"/>
    </source>
</evidence>
<feature type="transmembrane region" description="Helical" evidence="13">
    <location>
        <begin position="1047"/>
        <end position="1067"/>
    </location>
</feature>
<evidence type="ECO:0000259" key="15">
    <source>
        <dbReference type="PROSITE" id="PS50929"/>
    </source>
</evidence>
<dbReference type="FunFam" id="1.20.1560.10:FF:000057">
    <property type="entry name" value="ABC multidrug transporter SitT"/>
    <property type="match status" value="1"/>
</dbReference>
<dbReference type="PROSITE" id="PS50893">
    <property type="entry name" value="ABC_TRANSPORTER_2"/>
    <property type="match status" value="2"/>
</dbReference>
<feature type="transmembrane region" description="Helical" evidence="13">
    <location>
        <begin position="265"/>
        <end position="296"/>
    </location>
</feature>
<dbReference type="PANTHER" id="PTHR43394:SF1">
    <property type="entry name" value="ATP-BINDING CASSETTE SUB-FAMILY B MEMBER 10, MITOCHONDRIAL"/>
    <property type="match status" value="1"/>
</dbReference>
<feature type="compositionally biased region" description="Polar residues" evidence="12">
    <location>
        <begin position="1"/>
        <end position="30"/>
    </location>
</feature>
<evidence type="ECO:0000256" key="1">
    <source>
        <dbReference type="ARBA" id="ARBA00004141"/>
    </source>
</evidence>
<keyword evidence="11" id="KW-0325">Glycoprotein</keyword>
<feature type="region of interest" description="Disordered" evidence="12">
    <location>
        <begin position="1"/>
        <end position="98"/>
    </location>
</feature>
<feature type="transmembrane region" description="Helical" evidence="13">
    <location>
        <begin position="826"/>
        <end position="847"/>
    </location>
</feature>
<dbReference type="InterPro" id="IPR003439">
    <property type="entry name" value="ABC_transporter-like_ATP-bd"/>
</dbReference>
<dbReference type="CDD" id="cd03249">
    <property type="entry name" value="ABC_MTABC3_MDL1_MDL2"/>
    <property type="match status" value="1"/>
</dbReference>
<feature type="transmembrane region" description="Helical" evidence="13">
    <location>
        <begin position="361"/>
        <end position="384"/>
    </location>
</feature>
<dbReference type="InterPro" id="IPR017871">
    <property type="entry name" value="ABC_transporter-like_CS"/>
</dbReference>
<keyword evidence="8" id="KW-0067">ATP-binding</keyword>
<dbReference type="GO" id="GO:0005743">
    <property type="term" value="C:mitochondrial inner membrane"/>
    <property type="evidence" value="ECO:0007669"/>
    <property type="project" value="TreeGrafter"/>
</dbReference>
<dbReference type="InterPro" id="IPR011527">
    <property type="entry name" value="ABC1_TM_dom"/>
</dbReference>
<feature type="transmembrane region" description="Helical" evidence="13">
    <location>
        <begin position="126"/>
        <end position="149"/>
    </location>
</feature>
<evidence type="ECO:0000259" key="14">
    <source>
        <dbReference type="PROSITE" id="PS50893"/>
    </source>
</evidence>
<feature type="transmembrane region" description="Helical" evidence="13">
    <location>
        <begin position="1012"/>
        <end position="1035"/>
    </location>
</feature>
<dbReference type="SUPFAM" id="SSF90123">
    <property type="entry name" value="ABC transporter transmembrane region"/>
    <property type="match status" value="2"/>
</dbReference>
<dbReference type="InterPro" id="IPR003593">
    <property type="entry name" value="AAA+_ATPase"/>
</dbReference>
<organism evidence="16 17">
    <name type="scientific">Lachnellula hyalina</name>
    <dbReference type="NCBI Taxonomy" id="1316788"/>
    <lineage>
        <taxon>Eukaryota</taxon>
        <taxon>Fungi</taxon>
        <taxon>Dikarya</taxon>
        <taxon>Ascomycota</taxon>
        <taxon>Pezizomycotina</taxon>
        <taxon>Leotiomycetes</taxon>
        <taxon>Helotiales</taxon>
        <taxon>Lachnaceae</taxon>
        <taxon>Lachnellula</taxon>
    </lineage>
</organism>
<reference evidence="16 17" key="1">
    <citation type="submission" date="2018-05" db="EMBL/GenBank/DDBJ databases">
        <title>Genome sequencing and assembly of the regulated plant pathogen Lachnellula willkommii and related sister species for the development of diagnostic species identification markers.</title>
        <authorList>
            <person name="Giroux E."/>
            <person name="Bilodeau G."/>
        </authorList>
    </citation>
    <scope>NUCLEOTIDE SEQUENCE [LARGE SCALE GENOMIC DNA]</scope>
    <source>
        <strain evidence="16 17">CBS 185.66</strain>
    </source>
</reference>
<dbReference type="GO" id="GO:0005524">
    <property type="term" value="F:ATP binding"/>
    <property type="evidence" value="ECO:0007669"/>
    <property type="project" value="UniProtKB-KW"/>
</dbReference>
<evidence type="ECO:0000313" key="16">
    <source>
        <dbReference type="EMBL" id="TVY24743.1"/>
    </source>
</evidence>
<dbReference type="Pfam" id="PF00005">
    <property type="entry name" value="ABC_tran"/>
    <property type="match status" value="2"/>
</dbReference>
<evidence type="ECO:0000256" key="13">
    <source>
        <dbReference type="SAM" id="Phobius"/>
    </source>
</evidence>
<dbReference type="SMART" id="SM00382">
    <property type="entry name" value="AAA"/>
    <property type="match status" value="2"/>
</dbReference>
<dbReference type="InterPro" id="IPR027417">
    <property type="entry name" value="P-loop_NTPase"/>
</dbReference>
<dbReference type="InterPro" id="IPR036640">
    <property type="entry name" value="ABC1_TM_sf"/>
</dbReference>
<evidence type="ECO:0000256" key="12">
    <source>
        <dbReference type="SAM" id="MobiDB-lite"/>
    </source>
</evidence>
<feature type="domain" description="ABC transporter" evidence="14">
    <location>
        <begin position="458"/>
        <end position="716"/>
    </location>
</feature>
<keyword evidence="10 13" id="KW-0472">Membrane</keyword>
<evidence type="ECO:0000256" key="4">
    <source>
        <dbReference type="ARBA" id="ARBA00022448"/>
    </source>
</evidence>
<feature type="transmembrane region" description="Helical" evidence="13">
    <location>
        <begin position="908"/>
        <end position="927"/>
    </location>
</feature>
<dbReference type="OrthoDB" id="6500128at2759"/>
<dbReference type="Pfam" id="PF00664">
    <property type="entry name" value="ABC_membrane"/>
    <property type="match status" value="2"/>
</dbReference>
<evidence type="ECO:0000256" key="7">
    <source>
        <dbReference type="ARBA" id="ARBA00022741"/>
    </source>
</evidence>
<keyword evidence="5 13" id="KW-0812">Transmembrane</keyword>
<comment type="subcellular location">
    <subcellularLocation>
        <location evidence="2">Endomembrane system</location>
    </subcellularLocation>
    <subcellularLocation>
        <location evidence="1">Membrane</location>
        <topology evidence="1">Multi-pass membrane protein</topology>
    </subcellularLocation>
</comment>